<dbReference type="Pfam" id="PF25099">
    <property type="entry name" value="GOLD_PATL1_C"/>
    <property type="match status" value="1"/>
</dbReference>
<dbReference type="Proteomes" id="UP000027138">
    <property type="component" value="Unassembled WGS sequence"/>
</dbReference>
<evidence type="ECO:0000256" key="2">
    <source>
        <dbReference type="ARBA" id="ARBA00022448"/>
    </source>
</evidence>
<dbReference type="AlphaFoldDB" id="A0A067JUM1"/>
<gene>
    <name evidence="5" type="ORF">JCGZ_17686</name>
</gene>
<dbReference type="PANTHER" id="PTHR45932:SF3">
    <property type="entry name" value="PATELLIN-4-LIKE"/>
    <property type="match status" value="1"/>
</dbReference>
<protein>
    <recommendedName>
        <fullName evidence="4">CRAL/TRIO N-terminal domain-containing protein</fullName>
    </recommendedName>
</protein>
<organism evidence="5 6">
    <name type="scientific">Jatropha curcas</name>
    <name type="common">Barbados nut</name>
    <dbReference type="NCBI Taxonomy" id="180498"/>
    <lineage>
        <taxon>Eukaryota</taxon>
        <taxon>Viridiplantae</taxon>
        <taxon>Streptophyta</taxon>
        <taxon>Embryophyta</taxon>
        <taxon>Tracheophyta</taxon>
        <taxon>Spermatophyta</taxon>
        <taxon>Magnoliopsida</taxon>
        <taxon>eudicotyledons</taxon>
        <taxon>Gunneridae</taxon>
        <taxon>Pentapetalae</taxon>
        <taxon>rosids</taxon>
        <taxon>fabids</taxon>
        <taxon>Malpighiales</taxon>
        <taxon>Euphorbiaceae</taxon>
        <taxon>Crotonoideae</taxon>
        <taxon>Jatropheae</taxon>
        <taxon>Jatropha</taxon>
    </lineage>
</organism>
<evidence type="ECO:0000313" key="5">
    <source>
        <dbReference type="EMBL" id="KDP26528.1"/>
    </source>
</evidence>
<comment type="subcellular location">
    <subcellularLocation>
        <location evidence="1">Membrane</location>
    </subcellularLocation>
</comment>
<dbReference type="InterPro" id="IPR036865">
    <property type="entry name" value="CRAL-TRIO_dom_sf"/>
</dbReference>
<dbReference type="PANTHER" id="PTHR45932">
    <property type="entry name" value="PATELLIN-1"/>
    <property type="match status" value="1"/>
</dbReference>
<feature type="domain" description="CRAL/TRIO N-terminal" evidence="4">
    <location>
        <begin position="27"/>
        <end position="52"/>
    </location>
</feature>
<dbReference type="SUPFAM" id="SSF52087">
    <property type="entry name" value="CRAL/TRIO domain"/>
    <property type="match status" value="1"/>
</dbReference>
<keyword evidence="3" id="KW-0472">Membrane</keyword>
<dbReference type="SMART" id="SM01100">
    <property type="entry name" value="CRAL_TRIO_N"/>
    <property type="match status" value="1"/>
</dbReference>
<reference evidence="5 6" key="1">
    <citation type="journal article" date="2014" name="PLoS ONE">
        <title>Global Analysis of Gene Expression Profiles in Physic Nut (Jatropha curcas L.) Seedlings Exposed to Salt Stress.</title>
        <authorList>
            <person name="Zhang L."/>
            <person name="Zhang C."/>
            <person name="Wu P."/>
            <person name="Chen Y."/>
            <person name="Li M."/>
            <person name="Jiang H."/>
            <person name="Wu G."/>
        </authorList>
    </citation>
    <scope>NUCLEOTIDE SEQUENCE [LARGE SCALE GENOMIC DNA]</scope>
    <source>
        <strain evidence="6">cv. GZQX0401</strain>
        <tissue evidence="5">Young leaves</tissue>
    </source>
</reference>
<dbReference type="SUPFAM" id="SSF46938">
    <property type="entry name" value="CRAL/TRIO N-terminal domain"/>
    <property type="match status" value="1"/>
</dbReference>
<evidence type="ECO:0000256" key="3">
    <source>
        <dbReference type="ARBA" id="ARBA00023136"/>
    </source>
</evidence>
<evidence type="ECO:0000256" key="1">
    <source>
        <dbReference type="ARBA" id="ARBA00004370"/>
    </source>
</evidence>
<accession>A0A067JUM1</accession>
<dbReference type="CDD" id="cd00170">
    <property type="entry name" value="SEC14"/>
    <property type="match status" value="1"/>
</dbReference>
<dbReference type="EMBL" id="KK914893">
    <property type="protein sequence ID" value="KDP26528.1"/>
    <property type="molecule type" value="Genomic_DNA"/>
</dbReference>
<evidence type="ECO:0000259" key="4">
    <source>
        <dbReference type="SMART" id="SM01100"/>
    </source>
</evidence>
<keyword evidence="2" id="KW-0813">Transport</keyword>
<keyword evidence="6" id="KW-1185">Reference proteome</keyword>
<proteinExistence type="predicted"/>
<dbReference type="InterPro" id="IPR036273">
    <property type="entry name" value="CRAL/TRIO_N_dom_sf"/>
</dbReference>
<dbReference type="InterPro" id="IPR044834">
    <property type="entry name" value="PATL"/>
</dbReference>
<dbReference type="GO" id="GO:0008289">
    <property type="term" value="F:lipid binding"/>
    <property type="evidence" value="ECO:0007669"/>
    <property type="project" value="InterPro"/>
</dbReference>
<dbReference type="InterPro" id="IPR001251">
    <property type="entry name" value="CRAL-TRIO_dom"/>
</dbReference>
<name>A0A067JUM1_JATCU</name>
<dbReference type="OrthoDB" id="75724at2759"/>
<dbReference type="Gene3D" id="3.40.525.10">
    <property type="entry name" value="CRAL-TRIO lipid binding domain"/>
    <property type="match status" value="1"/>
</dbReference>
<sequence>MREMREQIREITLWGVPLLPSKGHESTDTILLKFLNAKGFMVQEAFNMLQKTLQWRKEFNADAILEENLDTGIDLDKLLYIHSVDKEGHPLYYALYGAFKDKGLYSRILGTEKSRERFLRWRIQFLEKSIKNLTFKAGEVDSILQIRDFKHDHLRPRTEMKELHDVSKKIFLLVQANYPEMIYKNAGVTIVWDFTVVGWQVTCREEFVPDDEGSYRVLLRKYKGKRMGESVRNSFYISEPGKLVLTIENTTIKKRRVFYRSKTKPFVPTFNK</sequence>
<evidence type="ECO:0000313" key="6">
    <source>
        <dbReference type="Proteomes" id="UP000027138"/>
    </source>
</evidence>
<dbReference type="GO" id="GO:0016020">
    <property type="term" value="C:membrane"/>
    <property type="evidence" value="ECO:0007669"/>
    <property type="project" value="UniProtKB-SubCell"/>
</dbReference>
<dbReference type="InterPro" id="IPR011074">
    <property type="entry name" value="CRAL/TRIO_N_dom"/>
</dbReference>
<dbReference type="InterPro" id="IPR056794">
    <property type="entry name" value="PATL1-6_C_GOLD"/>
</dbReference>